<dbReference type="GO" id="GO:0034244">
    <property type="term" value="P:negative regulation of transcription elongation by RNA polymerase II"/>
    <property type="evidence" value="ECO:0007669"/>
    <property type="project" value="InterPro"/>
</dbReference>
<dbReference type="Pfam" id="PF23121">
    <property type="entry name" value="SPOC_AIPP2"/>
    <property type="match status" value="1"/>
</dbReference>
<evidence type="ECO:0000313" key="8">
    <source>
        <dbReference type="EMBL" id="KAG0499699.1"/>
    </source>
</evidence>
<dbReference type="SUPFAM" id="SSF57903">
    <property type="entry name" value="FYVE/PHD zinc finger"/>
    <property type="match status" value="1"/>
</dbReference>
<name>A0A835RWS4_VANPL</name>
<keyword evidence="2" id="KW-0863">Zinc-finger</keyword>
<reference evidence="8 9" key="1">
    <citation type="journal article" date="2020" name="Nat. Food">
        <title>A phased Vanilla planifolia genome enables genetic improvement of flavour and production.</title>
        <authorList>
            <person name="Hasing T."/>
            <person name="Tang H."/>
            <person name="Brym M."/>
            <person name="Khazi F."/>
            <person name="Huang T."/>
            <person name="Chambers A.H."/>
        </authorList>
    </citation>
    <scope>NUCLEOTIDE SEQUENCE [LARGE SCALE GENOMIC DNA]</scope>
    <source>
        <tissue evidence="8">Leaf</tissue>
    </source>
</reference>
<dbReference type="InterPro" id="IPR056280">
    <property type="entry name" value="AIPP2-like_SPOC"/>
</dbReference>
<dbReference type="GO" id="GO:0008270">
    <property type="term" value="F:zinc ion binding"/>
    <property type="evidence" value="ECO:0007669"/>
    <property type="project" value="UniProtKB-KW"/>
</dbReference>
<dbReference type="EMBL" id="JADCNL010000001">
    <property type="protein sequence ID" value="KAG0499699.1"/>
    <property type="molecule type" value="Genomic_DNA"/>
</dbReference>
<evidence type="ECO:0000256" key="6">
    <source>
        <dbReference type="SAM" id="MobiDB-lite"/>
    </source>
</evidence>
<evidence type="ECO:0000256" key="2">
    <source>
        <dbReference type="ARBA" id="ARBA00022771"/>
    </source>
</evidence>
<dbReference type="Proteomes" id="UP000636800">
    <property type="component" value="Chromosome 1"/>
</dbReference>
<feature type="compositionally biased region" description="Polar residues" evidence="6">
    <location>
        <begin position="286"/>
        <end position="304"/>
    </location>
</feature>
<keyword evidence="5" id="KW-0804">Transcription</keyword>
<dbReference type="OrthoDB" id="1558779at2759"/>
<gene>
    <name evidence="8" type="ORF">HPP92_004390</name>
</gene>
<evidence type="ECO:0000256" key="3">
    <source>
        <dbReference type="ARBA" id="ARBA00022833"/>
    </source>
</evidence>
<evidence type="ECO:0000313" key="9">
    <source>
        <dbReference type="Proteomes" id="UP000636800"/>
    </source>
</evidence>
<proteinExistence type="predicted"/>
<sequence length="809" mass="89704">MTIVCWQCGDIGLIEALVYCAKCKVALRHSYCLEELPKDLSQEIDWICEYCSSNCTNSVSNATLPISQKTKRLRSRRTKAKNPCHGKSSVNDVFAISNGKSLTAAFRIDENSNVETCPLGSFRNETSSCDNLHSGAVTAHCLKEDKIDNECKEVPKRRRLILACTDELECTNSPSNSKFPEAPIQGCRIVERETDESSQETSSIRGLLVDPIDQHSTAAADFASRDLQTGTSSQDAIIFGEAKSTKKKPKDHCHNKSSINVGLVIPQHQHQCAAVKMDASFNSADHASNELQKSTSSAVMSSSCLEEHKTEKQQKRMPKNRTLLLADEDQSECLNSSSIESIPMKIPNHHSTSTNRKTNYPCQDPIIGNQPDQQPVKGYSPAKFPCQPACPAVPVFPHIWSGCFNISNTEFGPFKAHLSSRACRKVCNLSRMLPSVLQMEKFPRLDAWPNSFKNSPPTNDNIALFFLSGPESSRVEAALDSLVDDIINDDLMLRCKFDDVELLIFSSFVLPEEHQRLSGKYYVWGVFKPRKLDVHRVPTTSYDNLTEGNQMCEALMPGAETEVKYGGNGRSKGLTCDVNLVTSPASQNLQCNTTVHVTGDLQETISAVFHGNDMTKKHASTLKQVAGMTQGVFDSMRSRLHDFVDDFWCISGHQLVTRGLDIERQATNYKLCVAELNFTREGEKILGRGIVSGEVCQGKTHSDAVNIDGQHSQLVKPAQDQRREWAQVSEEKNVGQFCGDYCTDAWQCNQHCSLNLFPVLVEDLAIAVKVRTGKNDIDLQLGLGQPSFGYECDAKSLKKNLFLDSSILH</sequence>
<feature type="region of interest" description="Disordered" evidence="6">
    <location>
        <begin position="286"/>
        <end position="317"/>
    </location>
</feature>
<dbReference type="GO" id="GO:0140566">
    <property type="term" value="F:histone reader activity"/>
    <property type="evidence" value="ECO:0007669"/>
    <property type="project" value="InterPro"/>
</dbReference>
<keyword evidence="1" id="KW-0479">Metal-binding</keyword>
<dbReference type="AlphaFoldDB" id="A0A835RWS4"/>
<protein>
    <recommendedName>
        <fullName evidence="7">AIPP2-like SPOC-like domain-containing protein</fullName>
    </recommendedName>
</protein>
<organism evidence="8 9">
    <name type="scientific">Vanilla planifolia</name>
    <name type="common">Vanilla</name>
    <dbReference type="NCBI Taxonomy" id="51239"/>
    <lineage>
        <taxon>Eukaryota</taxon>
        <taxon>Viridiplantae</taxon>
        <taxon>Streptophyta</taxon>
        <taxon>Embryophyta</taxon>
        <taxon>Tracheophyta</taxon>
        <taxon>Spermatophyta</taxon>
        <taxon>Magnoliopsida</taxon>
        <taxon>Liliopsida</taxon>
        <taxon>Asparagales</taxon>
        <taxon>Orchidaceae</taxon>
        <taxon>Vanilloideae</taxon>
        <taxon>Vanilleae</taxon>
        <taxon>Vanilla</taxon>
    </lineage>
</organism>
<evidence type="ECO:0000259" key="7">
    <source>
        <dbReference type="Pfam" id="PF23121"/>
    </source>
</evidence>
<evidence type="ECO:0000256" key="1">
    <source>
        <dbReference type="ARBA" id="ARBA00022723"/>
    </source>
</evidence>
<dbReference type="InterPro" id="IPR011011">
    <property type="entry name" value="Znf_FYVE_PHD"/>
</dbReference>
<keyword evidence="4" id="KW-0805">Transcription regulation</keyword>
<evidence type="ECO:0000256" key="4">
    <source>
        <dbReference type="ARBA" id="ARBA00023015"/>
    </source>
</evidence>
<accession>A0A835RWS4</accession>
<feature type="compositionally biased region" description="Basic and acidic residues" evidence="6">
    <location>
        <begin position="305"/>
        <end position="314"/>
    </location>
</feature>
<keyword evidence="9" id="KW-1185">Reference proteome</keyword>
<comment type="caution">
    <text evidence="8">The sequence shown here is derived from an EMBL/GenBank/DDBJ whole genome shotgun (WGS) entry which is preliminary data.</text>
</comment>
<keyword evidence="3" id="KW-0862">Zinc</keyword>
<dbReference type="PANTHER" id="PTHR33304">
    <property type="match status" value="1"/>
</dbReference>
<feature type="domain" description="AIPP2-like SPOC-like" evidence="7">
    <location>
        <begin position="400"/>
        <end position="527"/>
    </location>
</feature>
<dbReference type="PANTHER" id="PTHR33304:SF49">
    <property type="entry name" value="OS12G0161500 PROTEIN"/>
    <property type="match status" value="1"/>
</dbReference>
<evidence type="ECO:0000256" key="5">
    <source>
        <dbReference type="ARBA" id="ARBA00023163"/>
    </source>
</evidence>
<dbReference type="InterPro" id="IPR049914">
    <property type="entry name" value="PHD1-3/5-6"/>
</dbReference>